<keyword evidence="1" id="KW-1133">Transmembrane helix</keyword>
<dbReference type="EMBL" id="JAAXCZ010000002">
    <property type="protein sequence ID" value="MBC2380315.1"/>
    <property type="molecule type" value="Genomic_DNA"/>
</dbReference>
<protein>
    <submittedName>
        <fullName evidence="3">Type II secretion system protein M</fullName>
    </submittedName>
</protein>
<dbReference type="AlphaFoldDB" id="A0A7X1AIT7"/>
<proteinExistence type="predicted"/>
<keyword evidence="1" id="KW-0472">Membrane</keyword>
<evidence type="ECO:0000313" key="4">
    <source>
        <dbReference type="Proteomes" id="UP000520513"/>
    </source>
</evidence>
<dbReference type="Pfam" id="PF04612">
    <property type="entry name" value="T2SSM"/>
    <property type="match status" value="1"/>
</dbReference>
<accession>A0A7X1AIT7</accession>
<dbReference type="EMBL" id="JAAXCY010000002">
    <property type="protein sequence ID" value="MBC2405334.1"/>
    <property type="molecule type" value="Genomic_DNA"/>
</dbReference>
<name>A0A7X1AIT7_9PSED</name>
<sequence>MESTLRAWKSLSLRERYLLICMALLLLCGLLYSLLWQPTQQQLAGAERLYQQQWVLSRRVLLAQPQQEMSVATQPLPARLSERATAAGLDLHQMEVDGDQLRLSISGEAHALLSWLADLERDGTPLLTLTLQKREQRLEARLVL</sequence>
<dbReference type="Proteomes" id="UP000520513">
    <property type="component" value="Unassembled WGS sequence"/>
</dbReference>
<comment type="caution">
    <text evidence="3">The sequence shown here is derived from an EMBL/GenBank/DDBJ whole genome shotgun (WGS) entry which is preliminary data.</text>
</comment>
<feature type="transmembrane region" description="Helical" evidence="1">
    <location>
        <begin position="16"/>
        <end position="36"/>
    </location>
</feature>
<reference evidence="4 5" key="1">
    <citation type="submission" date="2020-04" db="EMBL/GenBank/DDBJ databases">
        <title>Pseudomonas crami sp. nov., a novel proteolytic bacterial species isolated from cream.</title>
        <authorList>
            <person name="Hofmann K."/>
            <person name="Woller A."/>
            <person name="Huptas C."/>
            <person name="Wenning M."/>
            <person name="Scherer S."/>
            <person name="Doll E.V."/>
        </authorList>
    </citation>
    <scope>NUCLEOTIDE SEQUENCE [LARGE SCALE GENOMIC DNA]</scope>
    <source>
        <strain evidence="2 5">WS 5096</strain>
        <strain evidence="3 4">WS 5106</strain>
    </source>
</reference>
<organism evidence="3 4">
    <name type="scientific">Pseudomonas cremoris</name>
    <dbReference type="NCBI Taxonomy" id="2724178"/>
    <lineage>
        <taxon>Bacteria</taxon>
        <taxon>Pseudomonadati</taxon>
        <taxon>Pseudomonadota</taxon>
        <taxon>Gammaproteobacteria</taxon>
        <taxon>Pseudomonadales</taxon>
        <taxon>Pseudomonadaceae</taxon>
        <taxon>Pseudomonas</taxon>
    </lineage>
</organism>
<evidence type="ECO:0000256" key="1">
    <source>
        <dbReference type="SAM" id="Phobius"/>
    </source>
</evidence>
<dbReference type="GO" id="GO:0015627">
    <property type="term" value="C:type II protein secretion system complex"/>
    <property type="evidence" value="ECO:0007669"/>
    <property type="project" value="InterPro"/>
</dbReference>
<dbReference type="GO" id="GO:0015628">
    <property type="term" value="P:protein secretion by the type II secretion system"/>
    <property type="evidence" value="ECO:0007669"/>
    <property type="project" value="InterPro"/>
</dbReference>
<evidence type="ECO:0000313" key="2">
    <source>
        <dbReference type="EMBL" id="MBC2380315.1"/>
    </source>
</evidence>
<dbReference type="InterPro" id="IPR007690">
    <property type="entry name" value="T2SS_GspM"/>
</dbReference>
<dbReference type="Proteomes" id="UP000534677">
    <property type="component" value="Unassembled WGS sequence"/>
</dbReference>
<gene>
    <name evidence="2" type="ORF">HF209_05125</name>
    <name evidence="3" type="ORF">HF257_04910</name>
</gene>
<keyword evidence="5" id="KW-1185">Reference proteome</keyword>
<evidence type="ECO:0000313" key="3">
    <source>
        <dbReference type="EMBL" id="MBC2405334.1"/>
    </source>
</evidence>
<keyword evidence="1" id="KW-0812">Transmembrane</keyword>
<evidence type="ECO:0000313" key="5">
    <source>
        <dbReference type="Proteomes" id="UP000534677"/>
    </source>
</evidence>